<dbReference type="Pfam" id="PF00069">
    <property type="entry name" value="Pkinase"/>
    <property type="match status" value="1"/>
</dbReference>
<evidence type="ECO:0000313" key="12">
    <source>
        <dbReference type="EMBL" id="MBM9468476.1"/>
    </source>
</evidence>
<dbReference type="PROSITE" id="PS50011">
    <property type="entry name" value="PROTEIN_KINASE_DOM"/>
    <property type="match status" value="1"/>
</dbReference>
<evidence type="ECO:0000256" key="6">
    <source>
        <dbReference type="ARBA" id="ARBA00022840"/>
    </source>
</evidence>
<dbReference type="InterPro" id="IPR011009">
    <property type="entry name" value="Kinase-like_dom_sf"/>
</dbReference>
<dbReference type="PANTHER" id="PTHR43289:SF6">
    <property type="entry name" value="SERINE_THREONINE-PROTEIN KINASE NEKL-3"/>
    <property type="match status" value="1"/>
</dbReference>
<dbReference type="Gene3D" id="1.10.510.10">
    <property type="entry name" value="Transferase(Phosphotransferase) domain 1"/>
    <property type="match status" value="1"/>
</dbReference>
<feature type="region of interest" description="Disordered" evidence="9">
    <location>
        <begin position="280"/>
        <end position="339"/>
    </location>
</feature>
<feature type="transmembrane region" description="Helical" evidence="10">
    <location>
        <begin position="345"/>
        <end position="366"/>
    </location>
</feature>
<dbReference type="GO" id="GO:0005524">
    <property type="term" value="F:ATP binding"/>
    <property type="evidence" value="ECO:0007669"/>
    <property type="project" value="UniProtKB-KW"/>
</dbReference>
<comment type="catalytic activity">
    <reaction evidence="8">
        <text>L-seryl-[protein] + ATP = O-phospho-L-seryl-[protein] + ADP + H(+)</text>
        <dbReference type="Rhea" id="RHEA:17989"/>
        <dbReference type="Rhea" id="RHEA-COMP:9863"/>
        <dbReference type="Rhea" id="RHEA-COMP:11604"/>
        <dbReference type="ChEBI" id="CHEBI:15378"/>
        <dbReference type="ChEBI" id="CHEBI:29999"/>
        <dbReference type="ChEBI" id="CHEBI:30616"/>
        <dbReference type="ChEBI" id="CHEBI:83421"/>
        <dbReference type="ChEBI" id="CHEBI:456216"/>
        <dbReference type="EC" id="2.7.11.1"/>
    </reaction>
</comment>
<keyword evidence="3" id="KW-0808">Transferase</keyword>
<keyword evidence="13" id="KW-1185">Reference proteome</keyword>
<evidence type="ECO:0000256" key="2">
    <source>
        <dbReference type="ARBA" id="ARBA00022527"/>
    </source>
</evidence>
<keyword evidence="10" id="KW-0472">Membrane</keyword>
<evidence type="ECO:0000313" key="13">
    <source>
        <dbReference type="Proteomes" id="UP000663792"/>
    </source>
</evidence>
<comment type="caution">
    <text evidence="12">The sequence shown here is derived from an EMBL/GenBank/DDBJ whole genome shotgun (WGS) entry which is preliminary data.</text>
</comment>
<dbReference type="SMART" id="SM00220">
    <property type="entry name" value="S_TKc"/>
    <property type="match status" value="1"/>
</dbReference>
<evidence type="ECO:0000256" key="4">
    <source>
        <dbReference type="ARBA" id="ARBA00022741"/>
    </source>
</evidence>
<evidence type="ECO:0000256" key="1">
    <source>
        <dbReference type="ARBA" id="ARBA00012513"/>
    </source>
</evidence>
<dbReference type="EMBL" id="JAERWK010000019">
    <property type="protein sequence ID" value="MBM9468476.1"/>
    <property type="molecule type" value="Genomic_DNA"/>
</dbReference>
<comment type="catalytic activity">
    <reaction evidence="7">
        <text>L-threonyl-[protein] + ATP = O-phospho-L-threonyl-[protein] + ADP + H(+)</text>
        <dbReference type="Rhea" id="RHEA:46608"/>
        <dbReference type="Rhea" id="RHEA-COMP:11060"/>
        <dbReference type="Rhea" id="RHEA-COMP:11605"/>
        <dbReference type="ChEBI" id="CHEBI:15378"/>
        <dbReference type="ChEBI" id="CHEBI:30013"/>
        <dbReference type="ChEBI" id="CHEBI:30616"/>
        <dbReference type="ChEBI" id="CHEBI:61977"/>
        <dbReference type="ChEBI" id="CHEBI:456216"/>
        <dbReference type="EC" id="2.7.11.1"/>
    </reaction>
</comment>
<dbReference type="InterPro" id="IPR008271">
    <property type="entry name" value="Ser/Thr_kinase_AS"/>
</dbReference>
<evidence type="ECO:0000256" key="7">
    <source>
        <dbReference type="ARBA" id="ARBA00047899"/>
    </source>
</evidence>
<keyword evidence="5 12" id="KW-0418">Kinase</keyword>
<evidence type="ECO:0000256" key="8">
    <source>
        <dbReference type="ARBA" id="ARBA00048679"/>
    </source>
</evidence>
<dbReference type="EC" id="2.7.11.1" evidence="1"/>
<dbReference type="FunFam" id="1.10.510.10:FF:000021">
    <property type="entry name" value="Serine/threonine protein kinase"/>
    <property type="match status" value="1"/>
</dbReference>
<feature type="domain" description="Protein kinase" evidence="11">
    <location>
        <begin position="13"/>
        <end position="276"/>
    </location>
</feature>
<dbReference type="GO" id="GO:0004674">
    <property type="term" value="F:protein serine/threonine kinase activity"/>
    <property type="evidence" value="ECO:0007669"/>
    <property type="project" value="UniProtKB-KW"/>
</dbReference>
<dbReference type="AlphaFoldDB" id="A0A939C078"/>
<name>A0A939C078_9ACTN</name>
<keyword evidence="10" id="KW-1133">Transmembrane helix</keyword>
<evidence type="ECO:0000259" key="11">
    <source>
        <dbReference type="PROSITE" id="PS50011"/>
    </source>
</evidence>
<gene>
    <name evidence="12" type="ORF">JL106_14420</name>
</gene>
<keyword evidence="10" id="KW-0812">Transmembrane</keyword>
<dbReference type="Gene3D" id="3.30.200.20">
    <property type="entry name" value="Phosphorylase Kinase, domain 1"/>
    <property type="match status" value="1"/>
</dbReference>
<evidence type="ECO:0000256" key="10">
    <source>
        <dbReference type="SAM" id="Phobius"/>
    </source>
</evidence>
<keyword evidence="4" id="KW-0547">Nucleotide-binding</keyword>
<protein>
    <recommendedName>
        <fullName evidence="1">non-specific serine/threonine protein kinase</fullName>
        <ecNumber evidence="1">2.7.11.1</ecNumber>
    </recommendedName>
</protein>
<dbReference type="FunFam" id="3.30.200.20:FF:000035">
    <property type="entry name" value="Serine/threonine protein kinase Stk1"/>
    <property type="match status" value="1"/>
</dbReference>
<evidence type="ECO:0000256" key="5">
    <source>
        <dbReference type="ARBA" id="ARBA00022777"/>
    </source>
</evidence>
<organism evidence="12 13">
    <name type="scientific">Nakamurella leprariae</name>
    <dbReference type="NCBI Taxonomy" id="2803911"/>
    <lineage>
        <taxon>Bacteria</taxon>
        <taxon>Bacillati</taxon>
        <taxon>Actinomycetota</taxon>
        <taxon>Actinomycetes</taxon>
        <taxon>Nakamurellales</taxon>
        <taxon>Nakamurellaceae</taxon>
        <taxon>Nakamurella</taxon>
    </lineage>
</organism>
<evidence type="ECO:0000256" key="9">
    <source>
        <dbReference type="SAM" id="MobiDB-lite"/>
    </source>
</evidence>
<dbReference type="Proteomes" id="UP000663792">
    <property type="component" value="Unassembled WGS sequence"/>
</dbReference>
<dbReference type="PROSITE" id="PS00108">
    <property type="entry name" value="PROTEIN_KINASE_ST"/>
    <property type="match status" value="1"/>
</dbReference>
<dbReference type="CDD" id="cd14014">
    <property type="entry name" value="STKc_PknB_like"/>
    <property type="match status" value="1"/>
</dbReference>
<sequence length="427" mass="44463">MTLTPGLFLADRYRLTTRIAGGGMGEVWAADDTRLSRTVAVKVLRSEYSGDPEFLDRFRAEARLTASLNHPGIAAVYDYGEIQQPGDDRPTAFLVMELVQGEPLSAVLDRVGRLSPARTLDLLVQSGRALQAAHAGGMVHRDIKPGNILITPAGQVKITDFGIAKAADQAPVTRVGMVMGTAQYLSPEQASGVETVPASDVYALGVVGYECLAGRRPFQAESAVATAMAHLHEPPPSLPPDVPQPVSDLVLRMLAKDPRQRLADGAAVAAAASAVLAGRPARMDPLPGRDRPAGPSGPSTRVQPPGAWPTGAAPVAQRTDAPDPARSAPRMVPAPVTPRVASRRATASVLLTLLVLVLAAVVAVWLSRLAEQRAAIGPVHNDPAATGTVASASGTQGSEGVPPSWLAVSGVISTSVHRGVHPAEGRQ</sequence>
<proteinExistence type="predicted"/>
<dbReference type="SUPFAM" id="SSF56112">
    <property type="entry name" value="Protein kinase-like (PK-like)"/>
    <property type="match status" value="1"/>
</dbReference>
<reference evidence="12" key="1">
    <citation type="submission" date="2021-01" db="EMBL/GenBank/DDBJ databases">
        <title>YIM 132084 draft genome.</title>
        <authorList>
            <person name="An D."/>
        </authorList>
    </citation>
    <scope>NUCLEOTIDE SEQUENCE</scope>
    <source>
        <strain evidence="12">YIM 132084</strain>
    </source>
</reference>
<dbReference type="GO" id="GO:0045717">
    <property type="term" value="P:negative regulation of fatty acid biosynthetic process"/>
    <property type="evidence" value="ECO:0007669"/>
    <property type="project" value="UniProtKB-ARBA"/>
</dbReference>
<keyword evidence="2" id="KW-0723">Serine/threonine-protein kinase</keyword>
<dbReference type="InterPro" id="IPR000719">
    <property type="entry name" value="Prot_kinase_dom"/>
</dbReference>
<evidence type="ECO:0000256" key="3">
    <source>
        <dbReference type="ARBA" id="ARBA00022679"/>
    </source>
</evidence>
<accession>A0A939C078</accession>
<dbReference type="RefSeq" id="WP_205261437.1">
    <property type="nucleotide sequence ID" value="NZ_JAERWK010000019.1"/>
</dbReference>
<dbReference type="PANTHER" id="PTHR43289">
    <property type="entry name" value="MITOGEN-ACTIVATED PROTEIN KINASE KINASE KINASE 20-RELATED"/>
    <property type="match status" value="1"/>
</dbReference>
<keyword evidence="6" id="KW-0067">ATP-binding</keyword>